<evidence type="ECO:0000256" key="1">
    <source>
        <dbReference type="SAM" id="MobiDB-lite"/>
    </source>
</evidence>
<dbReference type="Proteomes" id="UP000000689">
    <property type="component" value="Chromosome 7"/>
</dbReference>
<dbReference type="Gene3D" id="1.10.10.440">
    <property type="entry name" value="FF domain"/>
    <property type="match status" value="4"/>
</dbReference>
<dbReference type="SMART" id="SM00441">
    <property type="entry name" value="FF"/>
    <property type="match status" value="4"/>
</dbReference>
<feature type="domain" description="FF" evidence="3">
    <location>
        <begin position="409"/>
        <end position="468"/>
    </location>
</feature>
<dbReference type="PANTHER" id="PTHR11864">
    <property type="entry name" value="PRE-MRNA-PROCESSING PROTEIN PRP40"/>
    <property type="match status" value="1"/>
</dbReference>
<dbReference type="GO" id="GO:0005685">
    <property type="term" value="C:U1 snRNP"/>
    <property type="evidence" value="ECO:0007669"/>
    <property type="project" value="EnsemblFungi"/>
</dbReference>
<evidence type="ECO:0008006" key="6">
    <source>
        <dbReference type="Google" id="ProtNLM"/>
    </source>
</evidence>
<dbReference type="AlphaFoldDB" id="J7SBP1"/>
<reference evidence="4 5" key="1">
    <citation type="journal article" date="2011" name="Proc. Natl. Acad. Sci. U.S.A.">
        <title>Evolutionary erosion of yeast sex chromosomes by mating-type switching accidents.</title>
        <authorList>
            <person name="Gordon J.L."/>
            <person name="Armisen D."/>
            <person name="Proux-Wera E."/>
            <person name="Oheigeartaigh S.S."/>
            <person name="Byrne K.P."/>
            <person name="Wolfe K.H."/>
        </authorList>
    </citation>
    <scope>NUCLEOTIDE SEQUENCE [LARGE SCALE GENOMIC DNA]</scope>
    <source>
        <strain evidence="5">ATCC 10597 / BCRC 20456 / CBS 421 / NBRC 0211 / NRRL Y-12639</strain>
    </source>
</reference>
<dbReference type="GO" id="GO:0003723">
    <property type="term" value="F:RNA binding"/>
    <property type="evidence" value="ECO:0007669"/>
    <property type="project" value="EnsemblFungi"/>
</dbReference>
<dbReference type="PANTHER" id="PTHR11864:SF0">
    <property type="entry name" value="PRP40 PRE-MRNA PROCESSING FACTOR 40 HOMOLOG A (YEAST)"/>
    <property type="match status" value="1"/>
</dbReference>
<evidence type="ECO:0000313" key="5">
    <source>
        <dbReference type="Proteomes" id="UP000000689"/>
    </source>
</evidence>
<evidence type="ECO:0000259" key="2">
    <source>
        <dbReference type="PROSITE" id="PS50020"/>
    </source>
</evidence>
<keyword evidence="5" id="KW-1185">Reference proteome</keyword>
<dbReference type="InterPro" id="IPR001202">
    <property type="entry name" value="WW_dom"/>
</dbReference>
<name>J7SBP1_NAUDC</name>
<dbReference type="HOGENOM" id="CLU_005825_1_1_1"/>
<feature type="domain" description="WW" evidence="2">
    <location>
        <begin position="14"/>
        <end position="41"/>
    </location>
</feature>
<dbReference type="GO" id="GO:0045292">
    <property type="term" value="P:mRNA cis splicing, via spliceosome"/>
    <property type="evidence" value="ECO:0007669"/>
    <property type="project" value="InterPro"/>
</dbReference>
<dbReference type="InterPro" id="IPR036020">
    <property type="entry name" value="WW_dom_sf"/>
</dbReference>
<protein>
    <recommendedName>
        <fullName evidence="6">Pre-mRNA-processing protein PRP40</fullName>
    </recommendedName>
</protein>
<evidence type="ECO:0000313" key="4">
    <source>
        <dbReference type="EMBL" id="CCK73445.1"/>
    </source>
</evidence>
<dbReference type="InterPro" id="IPR036517">
    <property type="entry name" value="FF_domain_sf"/>
</dbReference>
<dbReference type="PROSITE" id="PS50020">
    <property type="entry name" value="WW_DOMAIN_2"/>
    <property type="match status" value="2"/>
</dbReference>
<dbReference type="PROSITE" id="PS51676">
    <property type="entry name" value="FF"/>
    <property type="match status" value="2"/>
</dbReference>
<dbReference type="Gene3D" id="2.20.70.10">
    <property type="match status" value="2"/>
</dbReference>
<evidence type="ECO:0000259" key="3">
    <source>
        <dbReference type="PROSITE" id="PS51676"/>
    </source>
</evidence>
<proteinExistence type="predicted"/>
<dbReference type="GeneID" id="13926924"/>
<sequence length="647" mass="76266">MNRDQKNAVNGNQWRSAKDAKGRIYYYNLITKESKWEKPKELLPITAATSTTVRTSTISTNNAKTNIKIEKDDASIMENIGWKSNVTADGKTYYYNLKTGESRWDISALIKQYKEKSQTKGQNQQVLSSKLSPSPATTTISVKQEIDTIGTSIPSQTAADGTSEPEELREYSNESPILTIIAKSQEDAEREFMNMLKENEVDSTWSFDKIIKELGTKDPRYWIIDDDPLWKQEMFEKYLSNRSEDQLLKEHNEVSKFKDAFLNMLSNNSEIHYYTRWPTARRIIENEPIYKHSVVSETIKKKSFLEYVTGLKSKYEEEQNKLKKQALQEFNDYLDSIITNNQGDDGIIISWETLLNNYLFEKNKRFMANKHFKILTHEDILIEYLKRVKLREEELINELSKIDEMNYTRDRIARDQFKKLLMENDSKIKANSQWKDFYSEFKTHESFQNIIGRNGSTSLDLFLDVVDDKKLIIVGKRSVAQQVLIDNNYEWLYDGIEREMYDKDYENIDKILVMDRSFQDIDKIDLQLIIDQIIHSRIEKKEIQIETEKRVLEQKKHYFKLMLHNYFRNVRAPLSLTWDKMKESIYETLEYKNLKDDEATMKQIFDELQNEIKNTPSIQGNNTVIPQQQQAVSQKKRHLTPSVELDY</sequence>
<feature type="region of interest" description="Disordered" evidence="1">
    <location>
        <begin position="151"/>
        <end position="170"/>
    </location>
</feature>
<dbReference type="KEGG" id="ndi:NDAI_0G04600"/>
<dbReference type="OMA" id="NEPIYKH"/>
<dbReference type="OrthoDB" id="187617at2759"/>
<dbReference type="Pfam" id="PF01846">
    <property type="entry name" value="FF"/>
    <property type="match status" value="3"/>
</dbReference>
<dbReference type="EMBL" id="HE580273">
    <property type="protein sequence ID" value="CCK73445.1"/>
    <property type="molecule type" value="Genomic_DNA"/>
</dbReference>
<dbReference type="GO" id="GO:0071004">
    <property type="term" value="C:U2-type prespliceosome"/>
    <property type="evidence" value="ECO:0007669"/>
    <property type="project" value="EnsemblFungi"/>
</dbReference>
<dbReference type="RefSeq" id="XP_003980121.1">
    <property type="nucleotide sequence ID" value="XM_003980072.1"/>
</dbReference>
<gene>
    <name evidence="4" type="primary">NDAI0G04600</name>
    <name evidence="4" type="ordered locus">NDAI_0G04600</name>
</gene>
<dbReference type="SUPFAM" id="SSF51045">
    <property type="entry name" value="WW domain"/>
    <property type="match status" value="2"/>
</dbReference>
<dbReference type="CDD" id="cd00201">
    <property type="entry name" value="WW"/>
    <property type="match status" value="2"/>
</dbReference>
<dbReference type="SMART" id="SM00456">
    <property type="entry name" value="WW"/>
    <property type="match status" value="2"/>
</dbReference>
<accession>J7SBP1</accession>
<dbReference type="STRING" id="1071378.J7SBP1"/>
<dbReference type="eggNOG" id="KOG0152">
    <property type="taxonomic scope" value="Eukaryota"/>
</dbReference>
<feature type="compositionally biased region" description="Polar residues" evidence="1">
    <location>
        <begin position="151"/>
        <end position="160"/>
    </location>
</feature>
<dbReference type="InterPro" id="IPR002713">
    <property type="entry name" value="FF_domain"/>
</dbReference>
<dbReference type="InterPro" id="IPR039726">
    <property type="entry name" value="Prp40-like"/>
</dbReference>
<feature type="domain" description="WW" evidence="2">
    <location>
        <begin position="81"/>
        <end position="109"/>
    </location>
</feature>
<dbReference type="Pfam" id="PF00397">
    <property type="entry name" value="WW"/>
    <property type="match status" value="2"/>
</dbReference>
<feature type="domain" description="FF" evidence="3">
    <location>
        <begin position="185"/>
        <end position="241"/>
    </location>
</feature>
<dbReference type="SUPFAM" id="SSF81698">
    <property type="entry name" value="FF domain"/>
    <property type="match status" value="3"/>
</dbReference>
<organism evidence="4 5">
    <name type="scientific">Naumovozyma dairenensis (strain ATCC 10597 / BCRC 20456 / CBS 421 / NBRC 0211 / NRRL Y-12639)</name>
    <name type="common">Saccharomyces dairenensis</name>
    <dbReference type="NCBI Taxonomy" id="1071378"/>
    <lineage>
        <taxon>Eukaryota</taxon>
        <taxon>Fungi</taxon>
        <taxon>Dikarya</taxon>
        <taxon>Ascomycota</taxon>
        <taxon>Saccharomycotina</taxon>
        <taxon>Saccharomycetes</taxon>
        <taxon>Saccharomycetales</taxon>
        <taxon>Saccharomycetaceae</taxon>
        <taxon>Naumovozyma</taxon>
    </lineage>
</organism>